<name>A0ABS8C2V2_9ALTE</name>
<evidence type="ECO:0000313" key="3">
    <source>
        <dbReference type="EMBL" id="MCB5226662.1"/>
    </source>
</evidence>
<dbReference type="EMBL" id="JAEINI020000004">
    <property type="protein sequence ID" value="MCB5226662.1"/>
    <property type="molecule type" value="Genomic_DNA"/>
</dbReference>
<sequence>MEATYKSLPVLDSKGNPLVEALHFLCTPEFQENVLSGNLLWCPPDYWQLSVIFRTAALGALDRVHVPAAQLEILYEKLVGHLLNSYRLRNPFNVDSNRLKYSLAVALKDKKQTAPIVMTTAPTMLVHGASGVGKTSGIRMVLGGIPQVIYHKEYAGNPYKQSQLLWISIDLPATPSIKALALNFFHAVDKALGTEYHLNWSKRNRDSVDQHILGMQLAAQTHDLGLVHIDEMQFMLNYARSKDTPSMTVLEAIFNKLGIPMLLSTTTAGLKLFRADFTENGGADITIARRMLNDREIQFKPVAKNSPQFANFFKALFPPESLLNCSELSSDFINQFHLLSCGLPAIMLRLAKQYHEIFMQLAGKKGATSASTDDVKLLMSVYKNQFGLIDYALGCFRRGMLDEYEKNLSKRPSILPDKPKATPKKAAKSDLTTVPNPMFSHSAIINDEVNSTTEFKVGMA</sequence>
<reference evidence="3 4" key="1">
    <citation type="submission" date="2021-10" db="EMBL/GenBank/DDBJ databases">
        <title>Alishewanella koreense sp. nov. isolated from seawater of southwestern coast in South Korea and the proposal for the reclassification of Rheinheimera perlucida and Rheinheimera tuosuensis as Arsukibacterium perlucida and Arsukibacterium tuosuensis.</title>
        <authorList>
            <person name="Kim K.H."/>
            <person name="Ruan W."/>
            <person name="Kim K.R."/>
            <person name="Baek J.H."/>
            <person name="Jeon C.O."/>
        </authorList>
    </citation>
    <scope>NUCLEOTIDE SEQUENCE [LARGE SCALE GENOMIC DNA]</scope>
    <source>
        <strain evidence="3 4">16-MA</strain>
    </source>
</reference>
<keyword evidence="4" id="KW-1185">Reference proteome</keyword>
<dbReference type="Pfam" id="PF13401">
    <property type="entry name" value="AAA_22"/>
    <property type="match status" value="1"/>
</dbReference>
<proteinExistence type="predicted"/>
<feature type="domain" description="ORC1/DEAH AAA+ ATPase" evidence="2">
    <location>
        <begin position="120"/>
        <end position="266"/>
    </location>
</feature>
<dbReference type="GO" id="GO:0005524">
    <property type="term" value="F:ATP binding"/>
    <property type="evidence" value="ECO:0007669"/>
    <property type="project" value="UniProtKB-KW"/>
</dbReference>
<evidence type="ECO:0000256" key="1">
    <source>
        <dbReference type="SAM" id="MobiDB-lite"/>
    </source>
</evidence>
<evidence type="ECO:0000313" key="4">
    <source>
        <dbReference type="Proteomes" id="UP000633814"/>
    </source>
</evidence>
<dbReference type="SUPFAM" id="SSF52540">
    <property type="entry name" value="P-loop containing nucleoside triphosphate hydrolases"/>
    <property type="match status" value="1"/>
</dbReference>
<dbReference type="RefSeq" id="WP_226750759.1">
    <property type="nucleotide sequence ID" value="NZ_JAEINI020000004.1"/>
</dbReference>
<feature type="region of interest" description="Disordered" evidence="1">
    <location>
        <begin position="412"/>
        <end position="434"/>
    </location>
</feature>
<comment type="caution">
    <text evidence="3">The sequence shown here is derived from an EMBL/GenBank/DDBJ whole genome shotgun (WGS) entry which is preliminary data.</text>
</comment>
<organism evidence="3 4">
    <name type="scientific">Alishewanella maricola</name>
    <dbReference type="NCBI Taxonomy" id="2795740"/>
    <lineage>
        <taxon>Bacteria</taxon>
        <taxon>Pseudomonadati</taxon>
        <taxon>Pseudomonadota</taxon>
        <taxon>Gammaproteobacteria</taxon>
        <taxon>Alteromonadales</taxon>
        <taxon>Alteromonadaceae</taxon>
        <taxon>Alishewanella</taxon>
    </lineage>
</organism>
<evidence type="ECO:0000259" key="2">
    <source>
        <dbReference type="Pfam" id="PF13401"/>
    </source>
</evidence>
<gene>
    <name evidence="3" type="ORF">JAO78_007505</name>
</gene>
<dbReference type="Proteomes" id="UP000633814">
    <property type="component" value="Unassembled WGS sequence"/>
</dbReference>
<protein>
    <submittedName>
        <fullName evidence="3">ATP-binding protein</fullName>
    </submittedName>
</protein>
<dbReference type="InterPro" id="IPR027417">
    <property type="entry name" value="P-loop_NTPase"/>
</dbReference>
<keyword evidence="3" id="KW-0547">Nucleotide-binding</keyword>
<keyword evidence="3" id="KW-0067">ATP-binding</keyword>
<dbReference type="InterPro" id="IPR049945">
    <property type="entry name" value="AAA_22"/>
</dbReference>
<accession>A0ABS8C2V2</accession>